<sequence>MKKTITLLLMLSFLFVGDVINFVNASSNTSEVSSFSDNKSRAIQKSNQRIERKGSSNGSLK</sequence>
<feature type="compositionally biased region" description="Polar residues" evidence="1">
    <location>
        <begin position="29"/>
        <end position="47"/>
    </location>
</feature>
<comment type="caution">
    <text evidence="2">The sequence shown here is derived from an EMBL/GenBank/DDBJ whole genome shotgun (WGS) entry which is preliminary data.</text>
</comment>
<protein>
    <submittedName>
        <fullName evidence="2">Uncharacterized protein</fullName>
    </submittedName>
</protein>
<proteinExistence type="predicted"/>
<dbReference type="EMBL" id="NOJY02000002">
    <property type="protein sequence ID" value="RDY29477.1"/>
    <property type="molecule type" value="Genomic_DNA"/>
</dbReference>
<evidence type="ECO:0000313" key="2">
    <source>
        <dbReference type="EMBL" id="RDY29477.1"/>
    </source>
</evidence>
<accession>A0A371J9X8</accession>
<feature type="region of interest" description="Disordered" evidence="1">
    <location>
        <begin position="29"/>
        <end position="61"/>
    </location>
</feature>
<dbReference type="Proteomes" id="UP000215694">
    <property type="component" value="Unassembled WGS sequence"/>
</dbReference>
<name>A0A371J9X8_9FIRM</name>
<dbReference type="AlphaFoldDB" id="A0A371J9X8"/>
<keyword evidence="3" id="KW-1185">Reference proteome</keyword>
<reference evidence="2 3" key="1">
    <citation type="journal article" date="2017" name="Genome Announc.">
        <title>Draft Genome Sequence of Romboutsia weinsteinii sp. nov. Strain CCRI-19649(T) Isolated from Surface Water.</title>
        <authorList>
            <person name="Maheux A.F."/>
            <person name="Boudreau D.K."/>
            <person name="Berube E."/>
            <person name="Boissinot M."/>
            <person name="Cantin P."/>
            <person name="Raymond F."/>
            <person name="Corbeil J."/>
            <person name="Omar R.F."/>
            <person name="Bergeron M.G."/>
        </authorList>
    </citation>
    <scope>NUCLEOTIDE SEQUENCE [LARGE SCALE GENOMIC DNA]</scope>
    <source>
        <strain evidence="2 3">CCRI-19649</strain>
    </source>
</reference>
<gene>
    <name evidence="2" type="ORF">CHL78_001890</name>
</gene>
<dbReference type="RefSeq" id="WP_094367630.1">
    <property type="nucleotide sequence ID" value="NZ_NOJY02000002.1"/>
</dbReference>
<evidence type="ECO:0000256" key="1">
    <source>
        <dbReference type="SAM" id="MobiDB-lite"/>
    </source>
</evidence>
<organism evidence="2 3">
    <name type="scientific">Romboutsia weinsteinii</name>
    <dbReference type="NCBI Taxonomy" id="2020949"/>
    <lineage>
        <taxon>Bacteria</taxon>
        <taxon>Bacillati</taxon>
        <taxon>Bacillota</taxon>
        <taxon>Clostridia</taxon>
        <taxon>Peptostreptococcales</taxon>
        <taxon>Peptostreptococcaceae</taxon>
        <taxon>Romboutsia</taxon>
    </lineage>
</organism>
<evidence type="ECO:0000313" key="3">
    <source>
        <dbReference type="Proteomes" id="UP000215694"/>
    </source>
</evidence>